<evidence type="ECO:0000313" key="3">
    <source>
        <dbReference type="EMBL" id="KIH51696.1"/>
    </source>
</evidence>
<dbReference type="InterPro" id="IPR001791">
    <property type="entry name" value="Laminin_G"/>
</dbReference>
<dbReference type="InterPro" id="IPR050372">
    <property type="entry name" value="Neurexin-related_CASP"/>
</dbReference>
<evidence type="ECO:0000256" key="1">
    <source>
        <dbReference type="PROSITE-ProRule" id="PRU00122"/>
    </source>
</evidence>
<dbReference type="SUPFAM" id="SSF49899">
    <property type="entry name" value="Concanavalin A-like lectins/glucanases"/>
    <property type="match status" value="2"/>
</dbReference>
<name>A0A0C2G3Q4_9BILA</name>
<protein>
    <submittedName>
        <fullName evidence="3">Laminin G domain protein</fullName>
    </submittedName>
</protein>
<organism evidence="3 4">
    <name type="scientific">Ancylostoma duodenale</name>
    <dbReference type="NCBI Taxonomy" id="51022"/>
    <lineage>
        <taxon>Eukaryota</taxon>
        <taxon>Metazoa</taxon>
        <taxon>Ecdysozoa</taxon>
        <taxon>Nematoda</taxon>
        <taxon>Chromadorea</taxon>
        <taxon>Rhabditida</taxon>
        <taxon>Rhabditina</taxon>
        <taxon>Rhabditomorpha</taxon>
        <taxon>Strongyloidea</taxon>
        <taxon>Ancylostomatidae</taxon>
        <taxon>Ancylostomatinae</taxon>
        <taxon>Ancylostoma</taxon>
    </lineage>
</organism>
<evidence type="ECO:0000259" key="2">
    <source>
        <dbReference type="PROSITE" id="PS50025"/>
    </source>
</evidence>
<dbReference type="EMBL" id="KN745747">
    <property type="protein sequence ID" value="KIH51696.1"/>
    <property type="molecule type" value="Genomic_DNA"/>
</dbReference>
<feature type="domain" description="Laminin G" evidence="2">
    <location>
        <begin position="92"/>
        <end position="283"/>
    </location>
</feature>
<dbReference type="Gene3D" id="2.60.120.200">
    <property type="match status" value="2"/>
</dbReference>
<dbReference type="Pfam" id="PF06009">
    <property type="entry name" value="Laminin_II"/>
    <property type="match status" value="1"/>
</dbReference>
<dbReference type="InterPro" id="IPR010307">
    <property type="entry name" value="Laminin_dom_II"/>
</dbReference>
<dbReference type="CDD" id="cd00110">
    <property type="entry name" value="LamG"/>
    <property type="match status" value="2"/>
</dbReference>
<dbReference type="FunFam" id="2.60.120.200:FF:000160">
    <property type="entry name" value="Laminin subunit alpha-3"/>
    <property type="match status" value="1"/>
</dbReference>
<reference evidence="3 4" key="1">
    <citation type="submission" date="2013-12" db="EMBL/GenBank/DDBJ databases">
        <title>Draft genome of the parsitic nematode Ancylostoma duodenale.</title>
        <authorList>
            <person name="Mitreva M."/>
        </authorList>
    </citation>
    <scope>NUCLEOTIDE SEQUENCE [LARGE SCALE GENOMIC DNA]</scope>
    <source>
        <strain evidence="3 4">Zhejiang</strain>
    </source>
</reference>
<dbReference type="PANTHER" id="PTHR15036:SF85">
    <property type="entry name" value="SP2353, ISOFORM A"/>
    <property type="match status" value="1"/>
</dbReference>
<dbReference type="PANTHER" id="PTHR15036">
    <property type="entry name" value="PIKACHURIN-LIKE PROTEIN"/>
    <property type="match status" value="1"/>
</dbReference>
<sequence length="428" mass="46576">MLNTSRDRISELKASTDAAVSEATEALQGIKTTKSNVNELSTLVPNMLTSFDKLRRTASARTAKVEACNDKIASIKELIAVARDAANRIKLGAHFERGSSLDLAMPHKVARSAAHTDISFHFRTDKDHGIPLFFGNEEGSAGTRAVPTDDYIAVEIEYGRPKITINLGEKPLVIILDTRVSDNQWRQLNVERIGKTATVKLYAPNSDQVEEQKKATAEGNKSILNLHQTMSRLFVGGIPPGSRIASEVRNRDFEGDIEDLTLHGEPVGLWNAKSGGIRAVKGATPRPRTQEVMAQPGVSLDGEGYLVYQMGYWNPRKRAVISLQFLTFSPDGLLFFIGKDRDFFAIELAAGAVKLSLDFGSGAAQWLADSIPYNDGKWHTVSVIRDERHVKMDVDGATVAEGDAPGESSSLGVTDYFYVGGTPAGVNT</sequence>
<dbReference type="SMART" id="SM00282">
    <property type="entry name" value="LamG"/>
    <property type="match status" value="2"/>
</dbReference>
<dbReference type="GO" id="GO:0007155">
    <property type="term" value="P:cell adhesion"/>
    <property type="evidence" value="ECO:0007669"/>
    <property type="project" value="InterPro"/>
</dbReference>
<comment type="caution">
    <text evidence="1">Lacks conserved residue(s) required for the propagation of feature annotation.</text>
</comment>
<proteinExistence type="predicted"/>
<feature type="domain" description="Laminin G" evidence="2">
    <location>
        <begin position="295"/>
        <end position="428"/>
    </location>
</feature>
<keyword evidence="4" id="KW-1185">Reference proteome</keyword>
<dbReference type="Proteomes" id="UP000054047">
    <property type="component" value="Unassembled WGS sequence"/>
</dbReference>
<dbReference type="PROSITE" id="PS50025">
    <property type="entry name" value="LAM_G_DOMAIN"/>
    <property type="match status" value="2"/>
</dbReference>
<dbReference type="OrthoDB" id="10011303at2759"/>
<dbReference type="GO" id="GO:0016020">
    <property type="term" value="C:membrane"/>
    <property type="evidence" value="ECO:0007669"/>
    <property type="project" value="UniProtKB-SubCell"/>
</dbReference>
<dbReference type="InterPro" id="IPR013320">
    <property type="entry name" value="ConA-like_dom_sf"/>
</dbReference>
<accession>A0A0C2G3Q4</accession>
<evidence type="ECO:0000313" key="4">
    <source>
        <dbReference type="Proteomes" id="UP000054047"/>
    </source>
</evidence>
<dbReference type="Pfam" id="PF02210">
    <property type="entry name" value="Laminin_G_2"/>
    <property type="match status" value="2"/>
</dbReference>
<gene>
    <name evidence="3" type="ORF">ANCDUO_18212</name>
</gene>
<dbReference type="AlphaFoldDB" id="A0A0C2G3Q4"/>